<protein>
    <submittedName>
        <fullName evidence="2">Uncharacterized protein</fullName>
    </submittedName>
</protein>
<keyword evidence="3" id="KW-1185">Reference proteome</keyword>
<feature type="compositionally biased region" description="Basic residues" evidence="1">
    <location>
        <begin position="1"/>
        <end position="10"/>
    </location>
</feature>
<evidence type="ECO:0000313" key="2">
    <source>
        <dbReference type="EMBL" id="MDA0184804.1"/>
    </source>
</evidence>
<accession>A0A9X3SAT2</accession>
<organism evidence="2 3">
    <name type="scientific">Solirubrobacter phytolaccae</name>
    <dbReference type="NCBI Taxonomy" id="1404360"/>
    <lineage>
        <taxon>Bacteria</taxon>
        <taxon>Bacillati</taxon>
        <taxon>Actinomycetota</taxon>
        <taxon>Thermoleophilia</taxon>
        <taxon>Solirubrobacterales</taxon>
        <taxon>Solirubrobacteraceae</taxon>
        <taxon>Solirubrobacter</taxon>
    </lineage>
</organism>
<dbReference type="AlphaFoldDB" id="A0A9X3SAT2"/>
<sequence length="203" mass="23151">MPPVHRKSAMRVRDGRVQKKNNWTPDPGDYYARAQSEIRIERVDPGPGYRHVVTVRQLREFIELLPDWDELAIGLEAISIWRGNSEWLGLSNPGVVVITAWPQDLWKVTHRRWLAEVADLLTALGVELADAPSGDPDFAEVRWTEPQARAFMLLDVLVHELGHHHDRMTTSGASAPRGEPYAMAYARRVQDEILPEYLARFAI</sequence>
<proteinExistence type="predicted"/>
<evidence type="ECO:0000256" key="1">
    <source>
        <dbReference type="SAM" id="MobiDB-lite"/>
    </source>
</evidence>
<dbReference type="RefSeq" id="WP_270029260.1">
    <property type="nucleotide sequence ID" value="NZ_JAPDDP010000087.1"/>
</dbReference>
<comment type="caution">
    <text evidence="2">The sequence shown here is derived from an EMBL/GenBank/DDBJ whole genome shotgun (WGS) entry which is preliminary data.</text>
</comment>
<dbReference type="EMBL" id="JAPDDP010000087">
    <property type="protein sequence ID" value="MDA0184804.1"/>
    <property type="molecule type" value="Genomic_DNA"/>
</dbReference>
<gene>
    <name evidence="2" type="ORF">OJ997_31165</name>
</gene>
<evidence type="ECO:0000313" key="3">
    <source>
        <dbReference type="Proteomes" id="UP001147653"/>
    </source>
</evidence>
<feature type="region of interest" description="Disordered" evidence="1">
    <location>
        <begin position="1"/>
        <end position="25"/>
    </location>
</feature>
<dbReference type="Proteomes" id="UP001147653">
    <property type="component" value="Unassembled WGS sequence"/>
</dbReference>
<name>A0A9X3SAT2_9ACTN</name>
<reference evidence="2" key="1">
    <citation type="submission" date="2022-10" db="EMBL/GenBank/DDBJ databases">
        <title>The WGS of Solirubrobacter phytolaccae KCTC 29190.</title>
        <authorList>
            <person name="Jiang Z."/>
        </authorList>
    </citation>
    <scope>NUCLEOTIDE SEQUENCE</scope>
    <source>
        <strain evidence="2">KCTC 29190</strain>
    </source>
</reference>